<dbReference type="AlphaFoldDB" id="A0A4R5E349"/>
<feature type="transmembrane region" description="Helical" evidence="1">
    <location>
        <begin position="103"/>
        <end position="122"/>
    </location>
</feature>
<proteinExistence type="predicted"/>
<evidence type="ECO:0000313" key="3">
    <source>
        <dbReference type="Proteomes" id="UP000295136"/>
    </source>
</evidence>
<comment type="caution">
    <text evidence="2">The sequence shown here is derived from an EMBL/GenBank/DDBJ whole genome shotgun (WGS) entry which is preliminary data.</text>
</comment>
<dbReference type="Pfam" id="PF20358">
    <property type="entry name" value="DUF6653"/>
    <property type="match status" value="1"/>
</dbReference>
<organism evidence="2 3">
    <name type="scientific">Nonomuraea mesophila</name>
    <dbReference type="NCBI Taxonomy" id="2530382"/>
    <lineage>
        <taxon>Bacteria</taxon>
        <taxon>Bacillati</taxon>
        <taxon>Actinomycetota</taxon>
        <taxon>Actinomycetes</taxon>
        <taxon>Streptosporangiales</taxon>
        <taxon>Streptosporangiaceae</taxon>
        <taxon>Nonomuraea</taxon>
    </lineage>
</organism>
<gene>
    <name evidence="2" type="ORF">E1295_46860</name>
</gene>
<dbReference type="Proteomes" id="UP000295136">
    <property type="component" value="Unassembled WGS sequence"/>
</dbReference>
<evidence type="ECO:0000313" key="2">
    <source>
        <dbReference type="EMBL" id="TDE20927.1"/>
    </source>
</evidence>
<dbReference type="InterPro" id="IPR046595">
    <property type="entry name" value="DUF6653"/>
</dbReference>
<protein>
    <submittedName>
        <fullName evidence="2">Uncharacterized protein</fullName>
    </submittedName>
</protein>
<evidence type="ECO:0000256" key="1">
    <source>
        <dbReference type="SAM" id="Phobius"/>
    </source>
</evidence>
<sequence length="163" mass="18664">MGAASKMASTLHMSDDSWKRHANPWSVWTRFAAIPLMLAAVWSRVWLGWWCLAPIAAVMLWLWLNPFVFRPIHTPTTWSAKGIYGEKLWFKDKWPVTADHRRIQRLLIVVGGPAAISLIAYGLVSLEIWPTAFGATLMIMGQLWRIDRFGVLYEEQKRAGTVQ</sequence>
<keyword evidence="3" id="KW-1185">Reference proteome</keyword>
<dbReference type="EMBL" id="SMLD01000302">
    <property type="protein sequence ID" value="TDE20927.1"/>
    <property type="molecule type" value="Genomic_DNA"/>
</dbReference>
<keyword evidence="1" id="KW-0472">Membrane</keyword>
<feature type="transmembrane region" description="Helical" evidence="1">
    <location>
        <begin position="47"/>
        <end position="64"/>
    </location>
</feature>
<accession>A0A4R5E349</accession>
<reference evidence="2 3" key="1">
    <citation type="submission" date="2019-03" db="EMBL/GenBank/DDBJ databases">
        <title>Draft genome sequences of novel Actinobacteria.</title>
        <authorList>
            <person name="Sahin N."/>
            <person name="Ay H."/>
            <person name="Saygin H."/>
        </authorList>
    </citation>
    <scope>NUCLEOTIDE SEQUENCE [LARGE SCALE GENOMIC DNA]</scope>
    <source>
        <strain evidence="2 3">6K102</strain>
    </source>
</reference>
<name>A0A4R5E349_9ACTN</name>
<keyword evidence="1" id="KW-1133">Transmembrane helix</keyword>
<keyword evidence="1" id="KW-0812">Transmembrane</keyword>